<dbReference type="GO" id="GO:0030246">
    <property type="term" value="F:carbohydrate binding"/>
    <property type="evidence" value="ECO:0007669"/>
    <property type="project" value="UniProtKB-ARBA"/>
</dbReference>
<dbReference type="PANTHER" id="PTHR46847:SF1">
    <property type="entry name" value="D-ALLOSE-BINDING PERIPLASMIC PROTEIN-RELATED"/>
    <property type="match status" value="1"/>
</dbReference>
<dbReference type="RefSeq" id="WP_183608597.1">
    <property type="nucleotide sequence ID" value="NZ_JACHAZ010000003.1"/>
</dbReference>
<organism evidence="6 7">
    <name type="scientific">Rhizobium leguminosarum</name>
    <dbReference type="NCBI Taxonomy" id="384"/>
    <lineage>
        <taxon>Bacteria</taxon>
        <taxon>Pseudomonadati</taxon>
        <taxon>Pseudomonadota</taxon>
        <taxon>Alphaproteobacteria</taxon>
        <taxon>Hyphomicrobiales</taxon>
        <taxon>Rhizobiaceae</taxon>
        <taxon>Rhizobium/Agrobacterium group</taxon>
        <taxon>Rhizobium</taxon>
    </lineage>
</organism>
<evidence type="ECO:0000256" key="4">
    <source>
        <dbReference type="SAM" id="SignalP"/>
    </source>
</evidence>
<comment type="similarity">
    <text evidence="2">Belongs to the bacterial solute-binding protein 2 family.</text>
</comment>
<evidence type="ECO:0000313" key="7">
    <source>
        <dbReference type="Proteomes" id="UP000538507"/>
    </source>
</evidence>
<protein>
    <submittedName>
        <fullName evidence="6">Protein TorT</fullName>
    </submittedName>
</protein>
<feature type="chain" id="PRO_5042109759" evidence="4">
    <location>
        <begin position="26"/>
        <end position="351"/>
    </location>
</feature>
<comment type="subcellular location">
    <subcellularLocation>
        <location evidence="1">Cell envelope</location>
    </subcellularLocation>
</comment>
<dbReference type="Gene3D" id="3.40.50.2300">
    <property type="match status" value="2"/>
</dbReference>
<gene>
    <name evidence="6" type="ORF">GGE16_003865</name>
</gene>
<comment type="caution">
    <text evidence="6">The sequence shown here is derived from an EMBL/GenBank/DDBJ whole genome shotgun (WGS) entry which is preliminary data.</text>
</comment>
<dbReference type="InterPro" id="IPR025997">
    <property type="entry name" value="SBP_2_dom"/>
</dbReference>
<name>A0AAE2MMD1_RHILE</name>
<accession>A0AAE2MMD1</accession>
<evidence type="ECO:0000256" key="3">
    <source>
        <dbReference type="ARBA" id="ARBA00022729"/>
    </source>
</evidence>
<proteinExistence type="inferred from homology"/>
<reference evidence="6 7" key="1">
    <citation type="submission" date="2020-08" db="EMBL/GenBank/DDBJ databases">
        <title>Genomic Encyclopedia of Type Strains, Phase IV (KMG-V): Genome sequencing to study the core and pangenomes of soil and plant-associated prokaryotes.</title>
        <authorList>
            <person name="Whitman W."/>
        </authorList>
    </citation>
    <scope>NUCLEOTIDE SEQUENCE [LARGE SCALE GENOMIC DNA]</scope>
    <source>
        <strain evidence="6 7">SEMIA 415</strain>
    </source>
</reference>
<dbReference type="NCBIfam" id="NF008185">
    <property type="entry name" value="PRK10936.1"/>
    <property type="match status" value="1"/>
</dbReference>
<dbReference type="Pfam" id="PF13407">
    <property type="entry name" value="Peripla_BP_4"/>
    <property type="match status" value="1"/>
</dbReference>
<sequence>MKRTSMNKVMLSGLLALFHPTLSYAGDIWPFDVTDVVSGKTVPYQGLDKASKKWHICVLFPHMKDSYWVGVDYGIADQAKQLGIKATIFQAGGYTEAAKQVAQYNDCVALGVDAIVIGAISEAGLAKSMTEGKAKGIVQVGVINPLQGDVADAKIYANYDVAAEAGAKFLADKFKGNADHVKLLHFPGPQGSGWAEASTEGVKRGIEGSKIDLLDAKYGDTGKSIQLQLVEDALQTYDDISIIYGTAVTAEVAKQALQEAGVDRDITVASYYSNEGIVDLVKKGEVSATVTESPVMEARIAVDLAVRILEKKEHYKHLNPAMSIVTKDNIDSMDLTRSFAPADWKPVYSVD</sequence>
<dbReference type="Proteomes" id="UP000538507">
    <property type="component" value="Unassembled WGS sequence"/>
</dbReference>
<evidence type="ECO:0000313" key="6">
    <source>
        <dbReference type="EMBL" id="MBB4291795.1"/>
    </source>
</evidence>
<feature type="domain" description="Periplasmic binding protein" evidence="5">
    <location>
        <begin position="56"/>
        <end position="313"/>
    </location>
</feature>
<keyword evidence="3 4" id="KW-0732">Signal</keyword>
<evidence type="ECO:0000256" key="1">
    <source>
        <dbReference type="ARBA" id="ARBA00004196"/>
    </source>
</evidence>
<dbReference type="GO" id="GO:0030313">
    <property type="term" value="C:cell envelope"/>
    <property type="evidence" value="ECO:0007669"/>
    <property type="project" value="UniProtKB-SubCell"/>
</dbReference>
<dbReference type="PANTHER" id="PTHR46847">
    <property type="entry name" value="D-ALLOSE-BINDING PERIPLASMIC PROTEIN-RELATED"/>
    <property type="match status" value="1"/>
</dbReference>
<dbReference type="EMBL" id="JACIGO010000004">
    <property type="protein sequence ID" value="MBB4291795.1"/>
    <property type="molecule type" value="Genomic_DNA"/>
</dbReference>
<feature type="signal peptide" evidence="4">
    <location>
        <begin position="1"/>
        <end position="25"/>
    </location>
</feature>
<evidence type="ECO:0000259" key="5">
    <source>
        <dbReference type="Pfam" id="PF13407"/>
    </source>
</evidence>
<dbReference type="SUPFAM" id="SSF53822">
    <property type="entry name" value="Periplasmic binding protein-like I"/>
    <property type="match status" value="1"/>
</dbReference>
<dbReference type="AlphaFoldDB" id="A0AAE2MMD1"/>
<dbReference type="CDD" id="cd06306">
    <property type="entry name" value="PBP1_TorT-like"/>
    <property type="match status" value="1"/>
</dbReference>
<evidence type="ECO:0000256" key="2">
    <source>
        <dbReference type="ARBA" id="ARBA00007639"/>
    </source>
</evidence>
<dbReference type="InterPro" id="IPR028082">
    <property type="entry name" value="Peripla_BP_I"/>
</dbReference>